<protein>
    <submittedName>
        <fullName evidence="1">Pribosyltran domain-containing protein</fullName>
    </submittedName>
</protein>
<organism evidence="1 2">
    <name type="scientific">Mycena venus</name>
    <dbReference type="NCBI Taxonomy" id="2733690"/>
    <lineage>
        <taxon>Eukaryota</taxon>
        <taxon>Fungi</taxon>
        <taxon>Dikarya</taxon>
        <taxon>Basidiomycota</taxon>
        <taxon>Agaricomycotina</taxon>
        <taxon>Agaricomycetes</taxon>
        <taxon>Agaricomycetidae</taxon>
        <taxon>Agaricales</taxon>
        <taxon>Marasmiineae</taxon>
        <taxon>Mycenaceae</taxon>
        <taxon>Mycena</taxon>
    </lineage>
</organism>
<proteinExistence type="predicted"/>
<name>A0A8H6WRB5_9AGAR</name>
<dbReference type="PANTHER" id="PTHR42057">
    <property type="entry name" value="F-BOX DOMAIN PROTEIN (AFU_ORTHOLOGUE AFUA_4G00200)"/>
    <property type="match status" value="1"/>
</dbReference>
<dbReference type="Proteomes" id="UP000620124">
    <property type="component" value="Unassembled WGS sequence"/>
</dbReference>
<dbReference type="AlphaFoldDB" id="A0A8H6WRB5"/>
<dbReference type="InterPro" id="IPR032675">
    <property type="entry name" value="LRR_dom_sf"/>
</dbReference>
<evidence type="ECO:0000313" key="2">
    <source>
        <dbReference type="Proteomes" id="UP000620124"/>
    </source>
</evidence>
<dbReference type="EMBL" id="JACAZI010000039">
    <property type="protein sequence ID" value="KAF7326897.1"/>
    <property type="molecule type" value="Genomic_DNA"/>
</dbReference>
<dbReference type="SUPFAM" id="SSF52047">
    <property type="entry name" value="RNI-like"/>
    <property type="match status" value="1"/>
</dbReference>
<comment type="caution">
    <text evidence="1">The sequence shown here is derived from an EMBL/GenBank/DDBJ whole genome shotgun (WGS) entry which is preliminary data.</text>
</comment>
<dbReference type="Gene3D" id="3.80.10.10">
    <property type="entry name" value="Ribonuclease Inhibitor"/>
    <property type="match status" value="1"/>
</dbReference>
<gene>
    <name evidence="1" type="ORF">MVEN_02583600</name>
</gene>
<dbReference type="OrthoDB" id="2858653at2759"/>
<keyword evidence="2" id="KW-1185">Reference proteome</keyword>
<dbReference type="PANTHER" id="PTHR42057:SF2">
    <property type="entry name" value="F-BOX DOMAIN PROTEIN (AFU_ORTHOLOGUE AFUA_4G00200)-RELATED"/>
    <property type="match status" value="1"/>
</dbReference>
<evidence type="ECO:0000313" key="1">
    <source>
        <dbReference type="EMBL" id="KAF7326897.1"/>
    </source>
</evidence>
<reference evidence="1" key="1">
    <citation type="submission" date="2020-05" db="EMBL/GenBank/DDBJ databases">
        <title>Mycena genomes resolve the evolution of fungal bioluminescence.</title>
        <authorList>
            <person name="Tsai I.J."/>
        </authorList>
    </citation>
    <scope>NUCLEOTIDE SEQUENCE</scope>
    <source>
        <strain evidence="1">CCC161011</strain>
    </source>
</reference>
<sequence>MAQLPLELLQAVAKDMECDPSIFTLRLVSKRLNSAATPLAFRQCVQVITINICAIEVETSGEAGRDAVRTVFSALAKFPNLQKLRLHFYSCDEEELTTEYDKEEGIGKFVHSPTHFLRLQHEIFAALAAHPPPPLISLTLNNILALSNHIYRQDNFLRIFQSLKELNISVLSNVDPLNLTQRLVSNSGPLARSCIKFWRENVPQMLRSAPAITSLILRVANAVGVYPTLSLKDIFSPHLASLTLRRFVLGPPAPETDRDVVEWILRHKATLTRLKLHGCAIDGGPGEAAHGNYPRPWHAVLAVFEAELGALCDFMLNPENFTDGIFCDPHFGYKRMDPDYGYAEEESESKVPGATQDLPALESLMAVVKSRRDDKDGSD</sequence>
<accession>A0A8H6WRB5</accession>